<gene>
    <name evidence="1" type="ORF">UFOVP1260_27</name>
</gene>
<protein>
    <submittedName>
        <fullName evidence="1">Uncharacterized protein</fullName>
    </submittedName>
</protein>
<proteinExistence type="predicted"/>
<reference evidence="1" key="1">
    <citation type="submission" date="2020-05" db="EMBL/GenBank/DDBJ databases">
        <authorList>
            <person name="Chiriac C."/>
            <person name="Salcher M."/>
            <person name="Ghai R."/>
            <person name="Kavagutti S V."/>
        </authorList>
    </citation>
    <scope>NUCLEOTIDE SEQUENCE</scope>
</reference>
<dbReference type="EMBL" id="LR797207">
    <property type="protein sequence ID" value="CAB4194342.1"/>
    <property type="molecule type" value="Genomic_DNA"/>
</dbReference>
<organism evidence="1">
    <name type="scientific">uncultured Caudovirales phage</name>
    <dbReference type="NCBI Taxonomy" id="2100421"/>
    <lineage>
        <taxon>Viruses</taxon>
        <taxon>Duplodnaviria</taxon>
        <taxon>Heunggongvirae</taxon>
        <taxon>Uroviricota</taxon>
        <taxon>Caudoviricetes</taxon>
        <taxon>Peduoviridae</taxon>
        <taxon>Maltschvirus</taxon>
        <taxon>Maltschvirus maltsch</taxon>
    </lineage>
</organism>
<accession>A0A6J5REG4</accession>
<sequence>MTTTLAISLYMNTGWVNLTSQILNCTVDQPFDRVNDKFLTGTSAFVFNDENGDWSPENAASPYYGYIVPMVPVKITATHAGTTYSIYYGYVDSWKYRPANGADVATMTVHTVDGLARLAQATVTTLVSYSTACSTGYRIQGVYDTLATLGWTPSTYTEIGQTVVQADAGTLRTALDVITQAAESEFGAYYQDNDGVLRFYDRQTQWQKAAETPYYFYDNGNSITYQDTAFSYDTNFLYNDIVVQGYYYRNYSSIAQYGQRTLNYASTNCYYYYDVEGLGYTLSIGRSIPILRTQYITLDITPGQPSARIEAGLAIYFYDPLQVTRTVPGGSTITKNLVCCSLTYTFTPGKWTVKIGTFEPDLAGFVLDSPTMGILDTNQLVY</sequence>
<name>A0A6J5REG4_9CAUD</name>
<evidence type="ECO:0000313" key="1">
    <source>
        <dbReference type="EMBL" id="CAB4194342.1"/>
    </source>
</evidence>